<dbReference type="AlphaFoldDB" id="A0A3B0ZGB9"/>
<dbReference type="FunFam" id="3.40.50.2300:FF:000051">
    <property type="entry name" value="Two-component response regulator yehT"/>
    <property type="match status" value="1"/>
</dbReference>
<dbReference type="PROSITE" id="PS50110">
    <property type="entry name" value="RESPONSE_REGULATORY"/>
    <property type="match status" value="1"/>
</dbReference>
<organism evidence="4">
    <name type="scientific">hydrothermal vent metagenome</name>
    <dbReference type="NCBI Taxonomy" id="652676"/>
    <lineage>
        <taxon>unclassified sequences</taxon>
        <taxon>metagenomes</taxon>
        <taxon>ecological metagenomes</taxon>
    </lineage>
</organism>
<dbReference type="SMART" id="SM00850">
    <property type="entry name" value="LytTR"/>
    <property type="match status" value="1"/>
</dbReference>
<gene>
    <name evidence="4" type="ORF">MNBD_GAMMA16-365</name>
</gene>
<dbReference type="NCBIfam" id="NF008677">
    <property type="entry name" value="PRK11697.1"/>
    <property type="match status" value="1"/>
</dbReference>
<dbReference type="Pfam" id="PF00072">
    <property type="entry name" value="Response_reg"/>
    <property type="match status" value="1"/>
</dbReference>
<dbReference type="PANTHER" id="PTHR48111:SF3">
    <property type="entry name" value="TRANSCRIPTIONAL REGULATORY PROTEIN BTSR"/>
    <property type="match status" value="1"/>
</dbReference>
<reference evidence="4" key="1">
    <citation type="submission" date="2018-06" db="EMBL/GenBank/DDBJ databases">
        <authorList>
            <person name="Zhirakovskaya E."/>
        </authorList>
    </citation>
    <scope>NUCLEOTIDE SEQUENCE</scope>
</reference>
<keyword evidence="1" id="KW-0238">DNA-binding</keyword>
<dbReference type="EMBL" id="UOFO01000115">
    <property type="protein sequence ID" value="VAW87263.1"/>
    <property type="molecule type" value="Genomic_DNA"/>
</dbReference>
<sequence>MINILIVDDEPHARDDLENKIGTDPAFNIIGKCANAFEAIREINRKRPDVVFLDIKMPKISGIEMLSMLDKGDMPRIVFVTAYSEHAIEAFEKNAIDFLLKPVKINRLSVTLERLKDNHQPQAHVIETLSIPMQFIPCYKGSCDYLININNVCHAFSSPTTGTHIVTQEDGQVFHSSLALKTLEENTPLTRCHRQHLVSPKAIKHIEKIDNGLGQIHTYKGEIIPVSRNYMKDFAAIS</sequence>
<accession>A0A3B0ZGB9</accession>
<evidence type="ECO:0000256" key="1">
    <source>
        <dbReference type="ARBA" id="ARBA00023125"/>
    </source>
</evidence>
<dbReference type="PROSITE" id="PS50930">
    <property type="entry name" value="HTH_LYTTR"/>
    <property type="match status" value="1"/>
</dbReference>
<evidence type="ECO:0000259" key="2">
    <source>
        <dbReference type="PROSITE" id="PS50110"/>
    </source>
</evidence>
<dbReference type="GO" id="GO:0032993">
    <property type="term" value="C:protein-DNA complex"/>
    <property type="evidence" value="ECO:0007669"/>
    <property type="project" value="TreeGrafter"/>
</dbReference>
<evidence type="ECO:0000313" key="4">
    <source>
        <dbReference type="EMBL" id="VAW87263.1"/>
    </source>
</evidence>
<protein>
    <submittedName>
        <fullName evidence="4">Autolysis response regulater LytR</fullName>
    </submittedName>
</protein>
<dbReference type="InterPro" id="IPR011006">
    <property type="entry name" value="CheY-like_superfamily"/>
</dbReference>
<dbReference type="PANTHER" id="PTHR48111">
    <property type="entry name" value="REGULATOR OF RPOS"/>
    <property type="match status" value="1"/>
</dbReference>
<dbReference type="Gene3D" id="2.40.50.1020">
    <property type="entry name" value="LytTr DNA-binding domain"/>
    <property type="match status" value="1"/>
</dbReference>
<feature type="domain" description="HTH LytTR-type" evidence="3">
    <location>
        <begin position="136"/>
        <end position="238"/>
    </location>
</feature>
<dbReference type="InterPro" id="IPR007492">
    <property type="entry name" value="LytTR_DNA-bd_dom"/>
</dbReference>
<dbReference type="GO" id="GO:0005829">
    <property type="term" value="C:cytosol"/>
    <property type="evidence" value="ECO:0007669"/>
    <property type="project" value="TreeGrafter"/>
</dbReference>
<dbReference type="InterPro" id="IPR001789">
    <property type="entry name" value="Sig_transdc_resp-reg_receiver"/>
</dbReference>
<proteinExistence type="predicted"/>
<dbReference type="InterPro" id="IPR039420">
    <property type="entry name" value="WalR-like"/>
</dbReference>
<dbReference type="SMART" id="SM00448">
    <property type="entry name" value="REC"/>
    <property type="match status" value="1"/>
</dbReference>
<name>A0A3B0ZGB9_9ZZZZ</name>
<dbReference type="GO" id="GO:0000156">
    <property type="term" value="F:phosphorelay response regulator activity"/>
    <property type="evidence" value="ECO:0007669"/>
    <property type="project" value="TreeGrafter"/>
</dbReference>
<feature type="domain" description="Response regulatory" evidence="2">
    <location>
        <begin position="3"/>
        <end position="116"/>
    </location>
</feature>
<dbReference type="SUPFAM" id="SSF52172">
    <property type="entry name" value="CheY-like"/>
    <property type="match status" value="1"/>
</dbReference>
<dbReference type="GO" id="GO:0000976">
    <property type="term" value="F:transcription cis-regulatory region binding"/>
    <property type="evidence" value="ECO:0007669"/>
    <property type="project" value="TreeGrafter"/>
</dbReference>
<dbReference type="Gene3D" id="3.40.50.2300">
    <property type="match status" value="1"/>
</dbReference>
<evidence type="ECO:0000259" key="3">
    <source>
        <dbReference type="PROSITE" id="PS50930"/>
    </source>
</evidence>
<dbReference type="Pfam" id="PF04397">
    <property type="entry name" value="LytTR"/>
    <property type="match status" value="1"/>
</dbReference>
<dbReference type="GO" id="GO:0006355">
    <property type="term" value="P:regulation of DNA-templated transcription"/>
    <property type="evidence" value="ECO:0007669"/>
    <property type="project" value="TreeGrafter"/>
</dbReference>